<comment type="caution">
    <text evidence="2">The sequence shown here is derived from an EMBL/GenBank/DDBJ whole genome shotgun (WGS) entry which is preliminary data.</text>
</comment>
<dbReference type="Proteomes" id="UP000007129">
    <property type="component" value="Unassembled WGS sequence"/>
</dbReference>
<gene>
    <name evidence="2" type="ORF">MPH_04670</name>
</gene>
<feature type="region of interest" description="Disordered" evidence="1">
    <location>
        <begin position="1"/>
        <end position="33"/>
    </location>
</feature>
<dbReference type="VEuPathDB" id="FungiDB:MPH_04670"/>
<dbReference type="AlphaFoldDB" id="K2RTP3"/>
<proteinExistence type="predicted"/>
<feature type="compositionally biased region" description="Basic residues" evidence="1">
    <location>
        <begin position="133"/>
        <end position="149"/>
    </location>
</feature>
<dbReference type="EMBL" id="AHHD01000217">
    <property type="protein sequence ID" value="EKG18138.1"/>
    <property type="molecule type" value="Genomic_DNA"/>
</dbReference>
<reference evidence="2 3" key="1">
    <citation type="journal article" date="2012" name="BMC Genomics">
        <title>Tools to kill: Genome of one of the most destructive plant pathogenic fungi Macrophomina phaseolina.</title>
        <authorList>
            <person name="Islam M.S."/>
            <person name="Haque M.S."/>
            <person name="Islam M.M."/>
            <person name="Emdad E.M."/>
            <person name="Halim A."/>
            <person name="Hossen Q.M.M."/>
            <person name="Hossain M.Z."/>
            <person name="Ahmed B."/>
            <person name="Rahim S."/>
            <person name="Rahman M.S."/>
            <person name="Alam M.M."/>
            <person name="Hou S."/>
            <person name="Wan X."/>
            <person name="Saito J.A."/>
            <person name="Alam M."/>
        </authorList>
    </citation>
    <scope>NUCLEOTIDE SEQUENCE [LARGE SCALE GENOMIC DNA]</scope>
    <source>
        <strain evidence="2 3">MS6</strain>
    </source>
</reference>
<organism evidence="2 3">
    <name type="scientific">Macrophomina phaseolina (strain MS6)</name>
    <name type="common">Charcoal rot fungus</name>
    <dbReference type="NCBI Taxonomy" id="1126212"/>
    <lineage>
        <taxon>Eukaryota</taxon>
        <taxon>Fungi</taxon>
        <taxon>Dikarya</taxon>
        <taxon>Ascomycota</taxon>
        <taxon>Pezizomycotina</taxon>
        <taxon>Dothideomycetes</taxon>
        <taxon>Dothideomycetes incertae sedis</taxon>
        <taxon>Botryosphaeriales</taxon>
        <taxon>Botryosphaeriaceae</taxon>
        <taxon>Macrophomina</taxon>
    </lineage>
</organism>
<feature type="region of interest" description="Disordered" evidence="1">
    <location>
        <begin position="133"/>
        <end position="173"/>
    </location>
</feature>
<evidence type="ECO:0000313" key="3">
    <source>
        <dbReference type="Proteomes" id="UP000007129"/>
    </source>
</evidence>
<evidence type="ECO:0000256" key="1">
    <source>
        <dbReference type="SAM" id="MobiDB-lite"/>
    </source>
</evidence>
<dbReference type="HOGENOM" id="CLU_1547892_0_0_1"/>
<name>K2RTP3_MACPH</name>
<accession>K2RTP3</accession>
<sequence>MEGGFLVPSNLQRRLPASFNHPPPRNSEVDRREWKPGAARSNFSLPSALLPKGHQDQVRLAIRSATACSKETNRCHRALPHPREQARRPHYSLPGRLLRRLANEHHRHVLPIRNPLCPHRNPNRPHLYRQRRRLHDRHPHHRPHPRRRLPCRENRTRPIHSSSSSWLLPPIRP</sequence>
<dbReference type="InParanoid" id="K2RTP3"/>
<evidence type="ECO:0000313" key="2">
    <source>
        <dbReference type="EMBL" id="EKG18138.1"/>
    </source>
</evidence>
<protein>
    <submittedName>
        <fullName evidence="2">Uncharacterized protein</fullName>
    </submittedName>
</protein>